<keyword evidence="3" id="KW-1185">Reference proteome</keyword>
<feature type="region of interest" description="Disordered" evidence="1">
    <location>
        <begin position="38"/>
        <end position="68"/>
    </location>
</feature>
<dbReference type="AlphaFoldDB" id="A0A317SWQ6"/>
<dbReference type="EMBL" id="PYWC01000012">
    <property type="protein sequence ID" value="PWW78849.1"/>
    <property type="molecule type" value="Genomic_DNA"/>
</dbReference>
<name>A0A317SWQ6_9PEZI</name>
<dbReference type="OrthoDB" id="5412085at2759"/>
<feature type="non-terminal residue" evidence="2">
    <location>
        <position position="1"/>
    </location>
</feature>
<accession>A0A317SWQ6</accession>
<protein>
    <submittedName>
        <fullName evidence="2">Uncharacterized protein</fullName>
    </submittedName>
</protein>
<dbReference type="InterPro" id="IPR041078">
    <property type="entry name" value="Plavaka"/>
</dbReference>
<evidence type="ECO:0000313" key="3">
    <source>
        <dbReference type="Proteomes" id="UP000246991"/>
    </source>
</evidence>
<dbReference type="Proteomes" id="UP000246991">
    <property type="component" value="Unassembled WGS sequence"/>
</dbReference>
<evidence type="ECO:0000256" key="1">
    <source>
        <dbReference type="SAM" id="MobiDB-lite"/>
    </source>
</evidence>
<gene>
    <name evidence="2" type="ORF">C7212DRAFT_156257</name>
</gene>
<evidence type="ECO:0000313" key="2">
    <source>
        <dbReference type="EMBL" id="PWW78849.1"/>
    </source>
</evidence>
<sequence>VVPIIGLSDQTHLANFLGDKKAWPVYLTIRNILSRCNGSTPRKMDPRVATAPTTSNLSPKVHRNIRVK</sequence>
<proteinExistence type="predicted"/>
<comment type="caution">
    <text evidence="2">The sequence shown here is derived from an EMBL/GenBank/DDBJ whole genome shotgun (WGS) entry which is preliminary data.</text>
</comment>
<dbReference type="Pfam" id="PF18759">
    <property type="entry name" value="Plavaka"/>
    <property type="match status" value="1"/>
</dbReference>
<reference evidence="2 3" key="1">
    <citation type="submission" date="2018-03" db="EMBL/GenBank/DDBJ databases">
        <title>Genomes of Pezizomycetes fungi and the evolution of truffles.</title>
        <authorList>
            <person name="Murat C."/>
            <person name="Payen T."/>
            <person name="Noel B."/>
            <person name="Kuo A."/>
            <person name="Martin F.M."/>
        </authorList>
    </citation>
    <scope>NUCLEOTIDE SEQUENCE [LARGE SCALE GENOMIC DNA]</scope>
    <source>
        <strain evidence="2">091103-1</strain>
    </source>
</reference>
<organism evidence="2 3">
    <name type="scientific">Tuber magnatum</name>
    <name type="common">white Piedmont truffle</name>
    <dbReference type="NCBI Taxonomy" id="42249"/>
    <lineage>
        <taxon>Eukaryota</taxon>
        <taxon>Fungi</taxon>
        <taxon>Dikarya</taxon>
        <taxon>Ascomycota</taxon>
        <taxon>Pezizomycotina</taxon>
        <taxon>Pezizomycetes</taxon>
        <taxon>Pezizales</taxon>
        <taxon>Tuberaceae</taxon>
        <taxon>Tuber</taxon>
    </lineage>
</organism>